<dbReference type="SUPFAM" id="SSF81901">
    <property type="entry name" value="HCP-like"/>
    <property type="match status" value="1"/>
</dbReference>
<comment type="caution">
    <text evidence="2">The sequence shown here is derived from an EMBL/GenBank/DDBJ whole genome shotgun (WGS) entry which is preliminary data.</text>
</comment>
<gene>
    <name evidence="2" type="ORF">A3196_14825</name>
</gene>
<dbReference type="InterPro" id="IPR006597">
    <property type="entry name" value="Sel1-like"/>
</dbReference>
<dbReference type="InterPro" id="IPR052748">
    <property type="entry name" value="ISR_Activator"/>
</dbReference>
<feature type="domain" description="SH3b" evidence="1">
    <location>
        <begin position="150"/>
        <end position="198"/>
    </location>
</feature>
<evidence type="ECO:0000313" key="2">
    <source>
        <dbReference type="EMBL" id="ODB97919.1"/>
    </source>
</evidence>
<dbReference type="STRING" id="1818881.A3196_14825"/>
<dbReference type="Pfam" id="PF08239">
    <property type="entry name" value="SH3_3"/>
    <property type="match status" value="1"/>
</dbReference>
<evidence type="ECO:0000313" key="3">
    <source>
        <dbReference type="Proteomes" id="UP000094849"/>
    </source>
</evidence>
<dbReference type="SMART" id="SM00671">
    <property type="entry name" value="SEL1"/>
    <property type="match status" value="2"/>
</dbReference>
<dbReference type="PANTHER" id="PTHR45011:SF1">
    <property type="entry name" value="DAP3-BINDING CELL DEATH ENHANCER 1"/>
    <property type="match status" value="1"/>
</dbReference>
<name>A0A1E2UT46_9GAMM</name>
<proteinExistence type="predicted"/>
<dbReference type="Proteomes" id="UP000094849">
    <property type="component" value="Unassembled WGS sequence"/>
</dbReference>
<dbReference type="Pfam" id="PF08238">
    <property type="entry name" value="Sel1"/>
    <property type="match status" value="2"/>
</dbReference>
<dbReference type="EMBL" id="LVJZ01000003">
    <property type="protein sequence ID" value="ODB97919.1"/>
    <property type="molecule type" value="Genomic_DNA"/>
</dbReference>
<dbReference type="Gene3D" id="2.30.30.40">
    <property type="entry name" value="SH3 Domains"/>
    <property type="match status" value="1"/>
</dbReference>
<evidence type="ECO:0000259" key="1">
    <source>
        <dbReference type="Pfam" id="PF08239"/>
    </source>
</evidence>
<dbReference type="PANTHER" id="PTHR45011">
    <property type="entry name" value="DAP3-BINDING CELL DEATH ENHANCER 1"/>
    <property type="match status" value="1"/>
</dbReference>
<keyword evidence="3" id="KW-1185">Reference proteome</keyword>
<sequence>MNSRNLYGGAFELGMTSLNDGDFAEAFCLWRPLAMQGHVEAAYHLGWLYANGNGLRVDIDKAVYWWKRSAAQGHNEAMFALALAYTNGEGIKKNSQEAFKWYRAAAERGHGDAREIIKSKLLKPEKVLINQLKAVLQSDWLSERRVVEADVVNLRAGPGTEHPVVKRVEAGARLFIIDRKGKWLLALDPDDLSQAWIADWLTMVSE</sequence>
<dbReference type="Gene3D" id="1.25.40.10">
    <property type="entry name" value="Tetratricopeptide repeat domain"/>
    <property type="match status" value="1"/>
</dbReference>
<organism evidence="2 3">
    <name type="scientific">Candidatus Thiodiazotropha endoloripes</name>
    <dbReference type="NCBI Taxonomy" id="1818881"/>
    <lineage>
        <taxon>Bacteria</taxon>
        <taxon>Pseudomonadati</taxon>
        <taxon>Pseudomonadota</taxon>
        <taxon>Gammaproteobacteria</taxon>
        <taxon>Chromatiales</taxon>
        <taxon>Sedimenticolaceae</taxon>
        <taxon>Candidatus Thiodiazotropha</taxon>
    </lineage>
</organism>
<dbReference type="AlphaFoldDB" id="A0A1E2UT46"/>
<protein>
    <recommendedName>
        <fullName evidence="1">SH3b domain-containing protein</fullName>
    </recommendedName>
</protein>
<dbReference type="InterPro" id="IPR003646">
    <property type="entry name" value="SH3-like_bac-type"/>
</dbReference>
<dbReference type="InterPro" id="IPR011990">
    <property type="entry name" value="TPR-like_helical_dom_sf"/>
</dbReference>
<accession>A0A1E2UT46</accession>
<reference evidence="2 3" key="1">
    <citation type="submission" date="2016-03" db="EMBL/GenBank/DDBJ databases">
        <title>Chemosynthetic sulphur-oxidizing symbionts of marine invertebrate animals are capable of nitrogen fixation.</title>
        <authorList>
            <person name="Petersen J.M."/>
            <person name="Kemper A."/>
            <person name="Gruber-Vodicka H."/>
            <person name="Cardini U."/>
            <person name="Geest Mvander."/>
            <person name="Kleiner M."/>
            <person name="Bulgheresi S."/>
            <person name="Fussmann M."/>
            <person name="Herbold C."/>
            <person name="Seah B.K.B."/>
            <person name="Antony C.Paul."/>
            <person name="Liu D."/>
            <person name="Belitz A."/>
            <person name="Weber M."/>
        </authorList>
    </citation>
    <scope>NUCLEOTIDE SEQUENCE [LARGE SCALE GENOMIC DNA]</scope>
    <source>
        <strain evidence="2">G_D</strain>
    </source>
</reference>
<dbReference type="RefSeq" id="WP_069005894.1">
    <property type="nucleotide sequence ID" value="NZ_LVJW01000003.1"/>
</dbReference>